<dbReference type="OrthoDB" id="1905552at2"/>
<proteinExistence type="predicted"/>
<gene>
    <name evidence="1" type="ORF">BTO30_13845</name>
</gene>
<evidence type="ECO:0000313" key="1">
    <source>
        <dbReference type="EMBL" id="OLN21644.1"/>
    </source>
</evidence>
<evidence type="ECO:0000313" key="2">
    <source>
        <dbReference type="Proteomes" id="UP000185568"/>
    </source>
</evidence>
<accession>A0A1Q8Q2T1</accession>
<dbReference type="Proteomes" id="UP000185568">
    <property type="component" value="Unassembled WGS sequence"/>
</dbReference>
<name>A0A1Q8Q2T1_9BACI</name>
<organism evidence="1 2">
    <name type="scientific">Domibacillus antri</name>
    <dbReference type="NCBI Taxonomy" id="1714264"/>
    <lineage>
        <taxon>Bacteria</taxon>
        <taxon>Bacillati</taxon>
        <taxon>Bacillota</taxon>
        <taxon>Bacilli</taxon>
        <taxon>Bacillales</taxon>
        <taxon>Bacillaceae</taxon>
        <taxon>Domibacillus</taxon>
    </lineage>
</organism>
<keyword evidence="2" id="KW-1185">Reference proteome</keyword>
<dbReference type="AlphaFoldDB" id="A0A1Q8Q2T1"/>
<reference evidence="1 2" key="1">
    <citation type="submission" date="2016-12" db="EMBL/GenBank/DDBJ databases">
        <title>Domibacillus antri genome sequencing.</title>
        <authorList>
            <person name="Verma A."/>
            <person name="Krishnamurthi S."/>
        </authorList>
    </citation>
    <scope>NUCLEOTIDE SEQUENCE [LARGE SCALE GENOMIC DNA]</scope>
    <source>
        <strain evidence="1 2">XD80</strain>
    </source>
</reference>
<protein>
    <submittedName>
        <fullName evidence="1">Uncharacterized protein</fullName>
    </submittedName>
</protein>
<sequence>MTFPTFEDFINEYKKYQKFLDSDSAKEVYDFLREEDNVFRLINSNNNGKNALFGVLPDLESNFQNKSDFDFNEGFVKQCVGSMVKFILGQFGYHATVQRDMPKGSFIYFTSSMRYEYREGTEKFKLIQKFEIVPITDSEHKKEEK</sequence>
<comment type="caution">
    <text evidence="1">The sequence shown here is derived from an EMBL/GenBank/DDBJ whole genome shotgun (WGS) entry which is preliminary data.</text>
</comment>
<dbReference type="EMBL" id="MSDU01000037">
    <property type="protein sequence ID" value="OLN21644.1"/>
    <property type="molecule type" value="Genomic_DNA"/>
</dbReference>
<dbReference type="RefSeq" id="WP_075399313.1">
    <property type="nucleotide sequence ID" value="NZ_MSDU01000037.1"/>
</dbReference>